<dbReference type="EMBL" id="PYYB01000002">
    <property type="protein sequence ID" value="PTL56442.1"/>
    <property type="molecule type" value="Genomic_DNA"/>
</dbReference>
<sequence length="177" mass="19961">MPGVDPVSTSTVVSRPIEEVYEYLLDIANHQEFTDHYLVDWHLTREDSYGVGAGARFKIKMRGNRFPWMDVTIAEAVRPHRIVEVGRTGKFNRIRTVGVYELTPGPGGSTRVTFTSETEPKLLTDKFLESLGVRGMVKRKNAKALRRLQSILEDGRDRGQRTTISGGARKPASNFRL</sequence>
<keyword evidence="3" id="KW-1185">Reference proteome</keyword>
<dbReference type="Proteomes" id="UP000240739">
    <property type="component" value="Unassembled WGS sequence"/>
</dbReference>
<dbReference type="InterPro" id="IPR019587">
    <property type="entry name" value="Polyketide_cyclase/dehydratase"/>
</dbReference>
<evidence type="ECO:0000313" key="3">
    <source>
        <dbReference type="Proteomes" id="UP000240739"/>
    </source>
</evidence>
<evidence type="ECO:0008006" key="4">
    <source>
        <dbReference type="Google" id="ProtNLM"/>
    </source>
</evidence>
<name>A0A2T4UFD8_9ACTN</name>
<gene>
    <name evidence="2" type="ORF">C7Y72_15895</name>
</gene>
<dbReference type="InterPro" id="IPR023393">
    <property type="entry name" value="START-like_dom_sf"/>
</dbReference>
<feature type="region of interest" description="Disordered" evidence="1">
    <location>
        <begin position="156"/>
        <end position="177"/>
    </location>
</feature>
<dbReference type="AlphaFoldDB" id="A0A2T4UFD8"/>
<dbReference type="Pfam" id="PF10604">
    <property type="entry name" value="Polyketide_cyc2"/>
    <property type="match status" value="1"/>
</dbReference>
<dbReference type="SUPFAM" id="SSF55961">
    <property type="entry name" value="Bet v1-like"/>
    <property type="match status" value="1"/>
</dbReference>
<dbReference type="CDD" id="cd07812">
    <property type="entry name" value="SRPBCC"/>
    <property type="match status" value="1"/>
</dbReference>
<dbReference type="Gene3D" id="3.30.530.20">
    <property type="match status" value="1"/>
</dbReference>
<evidence type="ECO:0000256" key="1">
    <source>
        <dbReference type="SAM" id="MobiDB-lite"/>
    </source>
</evidence>
<reference evidence="2 3" key="1">
    <citation type="submission" date="2018-03" db="EMBL/GenBank/DDBJ databases">
        <title>Aquarubrobacter algicola gen. nov., sp. nov., a novel actinobacterium isolated from shallow eutrophic lake during the end of cyanobacterial harmful algal blooms.</title>
        <authorList>
            <person name="Chun S.J."/>
        </authorList>
    </citation>
    <scope>NUCLEOTIDE SEQUENCE [LARGE SCALE GENOMIC DNA]</scope>
    <source>
        <strain evidence="2 3">Seoho-28</strain>
    </source>
</reference>
<proteinExistence type="predicted"/>
<evidence type="ECO:0000313" key="2">
    <source>
        <dbReference type="EMBL" id="PTL56442.1"/>
    </source>
</evidence>
<accession>A0A2T4UFD8</accession>
<comment type="caution">
    <text evidence="2">The sequence shown here is derived from an EMBL/GenBank/DDBJ whole genome shotgun (WGS) entry which is preliminary data.</text>
</comment>
<organism evidence="2 3">
    <name type="scientific">Paraconexibacter algicola</name>
    <dbReference type="NCBI Taxonomy" id="2133960"/>
    <lineage>
        <taxon>Bacteria</taxon>
        <taxon>Bacillati</taxon>
        <taxon>Actinomycetota</taxon>
        <taxon>Thermoleophilia</taxon>
        <taxon>Solirubrobacterales</taxon>
        <taxon>Paraconexibacteraceae</taxon>
        <taxon>Paraconexibacter</taxon>
    </lineage>
</organism>
<protein>
    <recommendedName>
        <fullName evidence="4">SRPBCC family protein</fullName>
    </recommendedName>
</protein>